<dbReference type="Pfam" id="PF10282">
    <property type="entry name" value="Lactonase"/>
    <property type="match status" value="1"/>
</dbReference>
<proteinExistence type="inferred from homology"/>
<evidence type="ECO:0000256" key="2">
    <source>
        <dbReference type="ARBA" id="ARBA00022526"/>
    </source>
</evidence>
<dbReference type="EMBL" id="CP012074">
    <property type="protein sequence ID" value="AKU68533.1"/>
    <property type="molecule type" value="Genomic_DNA"/>
</dbReference>
<keyword evidence="6" id="KW-1185">Reference proteome</keyword>
<keyword evidence="2" id="KW-0313">Glucose metabolism</keyword>
<dbReference type="InterPro" id="IPR015943">
    <property type="entry name" value="WD40/YVTN_repeat-like_dom_sf"/>
</dbReference>
<evidence type="ECO:0000313" key="4">
    <source>
        <dbReference type="EMBL" id="QUB87482.1"/>
    </source>
</evidence>
<dbReference type="GO" id="GO:0005829">
    <property type="term" value="C:cytosol"/>
    <property type="evidence" value="ECO:0007669"/>
    <property type="project" value="TreeGrafter"/>
</dbReference>
<dbReference type="EMBL" id="CP072370">
    <property type="protein sequence ID" value="QUB87482.1"/>
    <property type="molecule type" value="Genomic_DNA"/>
</dbReference>
<dbReference type="RefSeq" id="WP_025077950.1">
    <property type="nucleotide sequence ID" value="NZ_BAKO01000006.1"/>
</dbReference>
<reference evidence="4 6" key="2">
    <citation type="submission" date="2021-03" db="EMBL/GenBank/DDBJ databases">
        <title>Human Oral Microbial Genomes.</title>
        <authorList>
            <person name="Johnston C.D."/>
            <person name="Chen T."/>
            <person name="Dewhirst F.E."/>
        </authorList>
    </citation>
    <scope>NUCLEOTIDE SEQUENCE [LARGE SCALE GENOMIC DNA]</scope>
    <source>
        <strain evidence="4 6">W1435</strain>
    </source>
</reference>
<dbReference type="Gene3D" id="2.130.10.10">
    <property type="entry name" value="YVTN repeat-like/Quinoprotein amine dehydrogenase"/>
    <property type="match status" value="1"/>
</dbReference>
<protein>
    <submittedName>
        <fullName evidence="3">6-phosphogluconolactonase</fullName>
    </submittedName>
    <submittedName>
        <fullName evidence="4">Lactonase family protein</fullName>
    </submittedName>
</protein>
<dbReference type="GO" id="GO:0006006">
    <property type="term" value="P:glucose metabolic process"/>
    <property type="evidence" value="ECO:0007669"/>
    <property type="project" value="UniProtKB-KW"/>
</dbReference>
<dbReference type="eggNOG" id="COG2706">
    <property type="taxonomic scope" value="Bacteria"/>
</dbReference>
<dbReference type="OrthoDB" id="9790815at2"/>
<dbReference type="PANTHER" id="PTHR30344:SF1">
    <property type="entry name" value="6-PHOSPHOGLUCONOLACTONASE"/>
    <property type="match status" value="1"/>
</dbReference>
<sequence length="365" mass="39739">MKVKSSLLGMALAILPVFGFAGNNIKMVVGTYTDAGSQGLYSFSFDQSTGEVSALSSLSVDNPSYFTFSKNGRFIYAVSEQNSSKAVLNCIGFDPVTGSFSFMNSQLTHGADPCYVDTDGRIALTANYSSGTISVFPILKNGTLDKSQLQISSRKGGPNRSRQGIPHAHCAVFAPDGNIFATDFSGDRLLSFYYNKDEQKLEDHGIAAHVKAGSGPRHLVFSPNGKYAYLMNELSGKVIVYKYTEGKLKEIQSVLADNAQAKGGADIHVSPDGMFVYASTRLEGDGITIFRTDYNGKLTRVGMQPTGRHPRNFAITPNGKFLLVACRDDNKIQVFSRDKNTGMLQNTNQDISLSRPACVKFYRIK</sequence>
<evidence type="ECO:0000313" key="6">
    <source>
        <dbReference type="Proteomes" id="UP000682005"/>
    </source>
</evidence>
<keyword evidence="2" id="KW-0119">Carbohydrate metabolism</keyword>
<organism evidence="3 5">
    <name type="scientific">Prevotella fusca JCM 17724</name>
    <dbReference type="NCBI Taxonomy" id="1236517"/>
    <lineage>
        <taxon>Bacteria</taxon>
        <taxon>Pseudomonadati</taxon>
        <taxon>Bacteroidota</taxon>
        <taxon>Bacteroidia</taxon>
        <taxon>Bacteroidales</taxon>
        <taxon>Prevotellaceae</taxon>
        <taxon>Prevotella</taxon>
    </lineage>
</organism>
<comment type="similarity">
    <text evidence="1">Belongs to the cycloisomerase 2 family.</text>
</comment>
<reference evidence="3 5" key="1">
    <citation type="submission" date="2015-07" db="EMBL/GenBank/DDBJ databases">
        <authorList>
            <person name="Noorani M."/>
        </authorList>
    </citation>
    <scope>NUCLEOTIDE SEQUENCE [LARGE SCALE GENOMIC DNA]</scope>
    <source>
        <strain evidence="3 5">W1435</strain>
    </source>
</reference>
<name>A0A0K1NI44_9BACT</name>
<dbReference type="FunFam" id="2.130.10.10:FF:000306">
    <property type="entry name" value="3-carboxymuconate cyclase"/>
    <property type="match status" value="1"/>
</dbReference>
<dbReference type="AlphaFoldDB" id="A0A0K1NI44"/>
<dbReference type="InterPro" id="IPR019405">
    <property type="entry name" value="Lactonase_7-beta_prop"/>
</dbReference>
<dbReference type="SUPFAM" id="SSF51004">
    <property type="entry name" value="C-terminal (heme d1) domain of cytochrome cd1-nitrite reductase"/>
    <property type="match status" value="1"/>
</dbReference>
<dbReference type="KEGG" id="pfus:ADJ77_01340"/>
<evidence type="ECO:0000313" key="3">
    <source>
        <dbReference type="EMBL" id="AKU68533.1"/>
    </source>
</evidence>
<evidence type="ECO:0000313" key="5">
    <source>
        <dbReference type="Proteomes" id="UP000060345"/>
    </source>
</evidence>
<dbReference type="PANTHER" id="PTHR30344">
    <property type="entry name" value="6-PHOSPHOGLUCONOLACTONASE-RELATED"/>
    <property type="match status" value="1"/>
</dbReference>
<gene>
    <name evidence="3" type="ORF">ADJ77_01340</name>
    <name evidence="4" type="ORF">J5A51_08480</name>
</gene>
<dbReference type="Proteomes" id="UP000682005">
    <property type="component" value="Chromosome 1"/>
</dbReference>
<evidence type="ECO:0000256" key="1">
    <source>
        <dbReference type="ARBA" id="ARBA00005564"/>
    </source>
</evidence>
<accession>A0A0K1NI44</accession>
<dbReference type="Proteomes" id="UP000060345">
    <property type="component" value="Chromosome 1"/>
</dbReference>
<dbReference type="InterPro" id="IPR011048">
    <property type="entry name" value="Haem_d1_sf"/>
</dbReference>
<dbReference type="GO" id="GO:0017057">
    <property type="term" value="F:6-phosphogluconolactonase activity"/>
    <property type="evidence" value="ECO:0007669"/>
    <property type="project" value="TreeGrafter"/>
</dbReference>
<dbReference type="STRING" id="1236517.ADJ77_01340"/>
<dbReference type="InterPro" id="IPR050282">
    <property type="entry name" value="Cycloisomerase_2"/>
</dbReference>